<organism evidence="2 3">
    <name type="scientific">Shewanella subflava</name>
    <dbReference type="NCBI Taxonomy" id="2986476"/>
    <lineage>
        <taxon>Bacteria</taxon>
        <taxon>Pseudomonadati</taxon>
        <taxon>Pseudomonadota</taxon>
        <taxon>Gammaproteobacteria</taxon>
        <taxon>Alteromonadales</taxon>
        <taxon>Shewanellaceae</taxon>
        <taxon>Shewanella</taxon>
    </lineage>
</organism>
<dbReference type="EMBL" id="JAPDMX010000003">
    <property type="protein sequence ID" value="MCW3171340.1"/>
    <property type="molecule type" value="Genomic_DNA"/>
</dbReference>
<protein>
    <submittedName>
        <fullName evidence="2">Uncharacterized protein</fullName>
    </submittedName>
</protein>
<name>A0ABT3I5L8_9GAMM</name>
<keyword evidence="1" id="KW-0472">Membrane</keyword>
<dbReference type="Proteomes" id="UP001163714">
    <property type="component" value="Unassembled WGS sequence"/>
</dbReference>
<comment type="caution">
    <text evidence="2">The sequence shown here is derived from an EMBL/GenBank/DDBJ whole genome shotgun (WGS) entry which is preliminary data.</text>
</comment>
<evidence type="ECO:0000256" key="1">
    <source>
        <dbReference type="SAM" id="Phobius"/>
    </source>
</evidence>
<sequence length="107" mass="11640">MLLQCAFCHKSFSVAKVTQTRGKGIGAQIQCPKCQAWLGRHKSLTAGKIAGFYLAAFAGLAGYFMDNMMHIVTPTIILSVILVGVMHIMDHLILIEPPEDVVSSHDV</sequence>
<reference evidence="2" key="1">
    <citation type="submission" date="2022-10" db="EMBL/GenBank/DDBJ databases">
        <title>Shewanella flava sp. nov, isolated from the estuary of the Fenhe River into the Yellow River.</title>
        <authorList>
            <person name="Li Y."/>
        </authorList>
    </citation>
    <scope>NUCLEOTIDE SEQUENCE</scope>
    <source>
        <strain evidence="2">FYR11-62</strain>
    </source>
</reference>
<keyword evidence="3" id="KW-1185">Reference proteome</keyword>
<keyword evidence="1" id="KW-0812">Transmembrane</keyword>
<feature type="transmembrane region" description="Helical" evidence="1">
    <location>
        <begin position="71"/>
        <end position="89"/>
    </location>
</feature>
<feature type="transmembrane region" description="Helical" evidence="1">
    <location>
        <begin position="49"/>
        <end position="65"/>
    </location>
</feature>
<accession>A0ABT3I5L8</accession>
<gene>
    <name evidence="2" type="ORF">OHT75_02465</name>
</gene>
<evidence type="ECO:0000313" key="2">
    <source>
        <dbReference type="EMBL" id="MCW3171340.1"/>
    </source>
</evidence>
<dbReference type="RefSeq" id="WP_264724825.1">
    <property type="nucleotide sequence ID" value="NZ_JAPDMX010000003.1"/>
</dbReference>
<proteinExistence type="predicted"/>
<evidence type="ECO:0000313" key="3">
    <source>
        <dbReference type="Proteomes" id="UP001163714"/>
    </source>
</evidence>
<keyword evidence="1" id="KW-1133">Transmembrane helix</keyword>